<organism evidence="1 2">
    <name type="scientific">Prochlorococcus marinus str. SB</name>
    <dbReference type="NCBI Taxonomy" id="59926"/>
    <lineage>
        <taxon>Bacteria</taxon>
        <taxon>Bacillati</taxon>
        <taxon>Cyanobacteriota</taxon>
        <taxon>Cyanophyceae</taxon>
        <taxon>Synechococcales</taxon>
        <taxon>Prochlorococcaceae</taxon>
        <taxon>Prochlorococcus</taxon>
    </lineage>
</organism>
<sequence>MISNLRKVHFYDSNKKGISTSFSTFAVVTETLREQDLFFLR</sequence>
<protein>
    <submittedName>
        <fullName evidence="1">Uncharacterized protein</fullName>
    </submittedName>
</protein>
<name>A0A0A2B9D0_PROMR</name>
<dbReference type="Proteomes" id="UP000030345">
    <property type="component" value="Unassembled WGS sequence"/>
</dbReference>
<gene>
    <name evidence="1" type="ORF">EV02_1924</name>
</gene>
<proteinExistence type="predicted"/>
<accession>A0A0A2B9D0</accession>
<dbReference type="AlphaFoldDB" id="A0A0A2B9D0"/>
<comment type="caution">
    <text evidence="1">The sequence shown here is derived from an EMBL/GenBank/DDBJ whole genome shotgun (WGS) entry which is preliminary data.</text>
</comment>
<evidence type="ECO:0000313" key="1">
    <source>
        <dbReference type="EMBL" id="KGG09244.1"/>
    </source>
</evidence>
<reference evidence="2" key="1">
    <citation type="journal article" date="2014" name="Sci. Data">
        <title>Genomes of diverse isolates of the marine cyanobacterium Prochlorococcus.</title>
        <authorList>
            <person name="Biller S."/>
            <person name="Berube P."/>
            <person name="Thompson J."/>
            <person name="Kelly L."/>
            <person name="Roggensack S."/>
            <person name="Awad L."/>
            <person name="Roache-Johnson K."/>
            <person name="Ding H."/>
            <person name="Giovannoni S.J."/>
            <person name="Moore L.R."/>
            <person name="Chisholm S.W."/>
        </authorList>
    </citation>
    <scope>NUCLEOTIDE SEQUENCE [LARGE SCALE GENOMIC DNA]</scope>
    <source>
        <strain evidence="2">SB</strain>
    </source>
</reference>
<dbReference type="EMBL" id="JNAS01000002">
    <property type="protein sequence ID" value="KGG09244.1"/>
    <property type="molecule type" value="Genomic_DNA"/>
</dbReference>
<evidence type="ECO:0000313" key="2">
    <source>
        <dbReference type="Proteomes" id="UP000030345"/>
    </source>
</evidence>